<feature type="transmembrane region" description="Helical" evidence="6">
    <location>
        <begin position="338"/>
        <end position="361"/>
    </location>
</feature>
<feature type="transmembrane region" description="Helical" evidence="6">
    <location>
        <begin position="239"/>
        <end position="257"/>
    </location>
</feature>
<evidence type="ECO:0000256" key="6">
    <source>
        <dbReference type="SAM" id="Phobius"/>
    </source>
</evidence>
<dbReference type="PANTHER" id="PTHR23507">
    <property type="entry name" value="ZGC:174356"/>
    <property type="match status" value="1"/>
</dbReference>
<evidence type="ECO:0000256" key="5">
    <source>
        <dbReference type="SAM" id="MobiDB-lite"/>
    </source>
</evidence>
<evidence type="ECO:0000256" key="4">
    <source>
        <dbReference type="ARBA" id="ARBA00023136"/>
    </source>
</evidence>
<feature type="transmembrane region" description="Helical" evidence="6">
    <location>
        <begin position="52"/>
        <end position="74"/>
    </location>
</feature>
<dbReference type="InterPro" id="IPR011701">
    <property type="entry name" value="MFS"/>
</dbReference>
<accession>A0A136J4I8</accession>
<dbReference type="Proteomes" id="UP000070501">
    <property type="component" value="Unassembled WGS sequence"/>
</dbReference>
<keyword evidence="3 6" id="KW-1133">Transmembrane helix</keyword>
<name>A0A136J4I8_9PEZI</name>
<evidence type="ECO:0000256" key="3">
    <source>
        <dbReference type="ARBA" id="ARBA00022989"/>
    </source>
</evidence>
<feature type="transmembrane region" description="Helical" evidence="6">
    <location>
        <begin position="269"/>
        <end position="285"/>
    </location>
</feature>
<dbReference type="InParanoid" id="A0A136J4I8"/>
<evidence type="ECO:0000256" key="1">
    <source>
        <dbReference type="ARBA" id="ARBA00004141"/>
    </source>
</evidence>
<feature type="transmembrane region" description="Helical" evidence="6">
    <location>
        <begin position="110"/>
        <end position="132"/>
    </location>
</feature>
<feature type="region of interest" description="Disordered" evidence="5">
    <location>
        <begin position="389"/>
        <end position="424"/>
    </location>
</feature>
<feature type="transmembrane region" description="Helical" evidence="6">
    <location>
        <begin position="564"/>
        <end position="583"/>
    </location>
</feature>
<feature type="transmembrane region" description="Helical" evidence="6">
    <location>
        <begin position="297"/>
        <end position="318"/>
    </location>
</feature>
<keyword evidence="8" id="KW-1185">Reference proteome</keyword>
<comment type="subcellular location">
    <subcellularLocation>
        <location evidence="1">Membrane</location>
        <topology evidence="1">Multi-pass membrane protein</topology>
    </subcellularLocation>
</comment>
<keyword evidence="4 6" id="KW-0472">Membrane</keyword>
<sequence length="620" mass="66679">MARQPAETTPLLHGSTSHDARFAAPPPAGAQPIAATSTAARFAAILGPANRILLAGFLMSFTLGITQVPILYVFRLMECDVFYTHNPPYSGPWAERCHRREINAGTAQQVSILGMSTSFSGVFNLFVCGYFIKLWGPRWAYVSQTSLLGIRVSTQILAVTIGGRTGEVVFQACQAIGTIGGPRGYQLVLNTSVAEVVAPRDRTAVFGRLQGAIMLGTAFGFLLGGVLGDIYGIRRPFEVAFFLYVISTVYGAIFMPAKTASGNKAADKARKGGIAAFFAPIRVIVPHRYRLESGKVITNYGLIFLAGGLFLGVFASGYCPTLLQLYGTASFNWGTTENGYLMFGNSLIRGMFLIVIFPRIISRGRTWFSGMQPLTDKANQAVATSSSATTIVATTDDDENEDEERASLKASNDTLPTSPRDFPAAEGLEVPQEPLLSAHVSQQPGYGGTTDTAGEVADADQEEDWGIEFDLFFVRWSLVVDSLVTFFAGFSSESWHVYLAGFVLPFASGSAPASKGLLSELCPPEQRGDALSGITLVESMATLLTQGLFGVIFAAMSEIDQPRLTFFCNAGFAVLGFVVLFMARLPPAGSRRIDDRDPNAEQDGVDPRLRCPADSQRAGQ</sequence>
<evidence type="ECO:0000313" key="8">
    <source>
        <dbReference type="Proteomes" id="UP000070501"/>
    </source>
</evidence>
<dbReference type="SUPFAM" id="SSF103473">
    <property type="entry name" value="MFS general substrate transporter"/>
    <property type="match status" value="2"/>
</dbReference>
<proteinExistence type="predicted"/>
<dbReference type="GO" id="GO:0022857">
    <property type="term" value="F:transmembrane transporter activity"/>
    <property type="evidence" value="ECO:0007669"/>
    <property type="project" value="InterPro"/>
</dbReference>
<dbReference type="OrthoDB" id="5204190at2759"/>
<dbReference type="Pfam" id="PF07690">
    <property type="entry name" value="MFS_1"/>
    <property type="match status" value="2"/>
</dbReference>
<dbReference type="GO" id="GO:0016020">
    <property type="term" value="C:membrane"/>
    <property type="evidence" value="ECO:0007669"/>
    <property type="project" value="UniProtKB-SubCell"/>
</dbReference>
<dbReference type="InterPro" id="IPR036259">
    <property type="entry name" value="MFS_trans_sf"/>
</dbReference>
<evidence type="ECO:0000256" key="2">
    <source>
        <dbReference type="ARBA" id="ARBA00022692"/>
    </source>
</evidence>
<evidence type="ECO:0000313" key="7">
    <source>
        <dbReference type="EMBL" id="KXJ92128.1"/>
    </source>
</evidence>
<gene>
    <name evidence="7" type="ORF">Micbo1qcDRAFT_162254</name>
</gene>
<dbReference type="Gene3D" id="1.20.1250.20">
    <property type="entry name" value="MFS general substrate transporter like domains"/>
    <property type="match status" value="2"/>
</dbReference>
<dbReference type="EMBL" id="KQ964249">
    <property type="protein sequence ID" value="KXJ92128.1"/>
    <property type="molecule type" value="Genomic_DNA"/>
</dbReference>
<feature type="compositionally biased region" description="Basic and acidic residues" evidence="5">
    <location>
        <begin position="591"/>
        <end position="611"/>
    </location>
</feature>
<reference evidence="8" key="1">
    <citation type="submission" date="2016-02" db="EMBL/GenBank/DDBJ databases">
        <title>Draft genome sequence of Microdochium bolleyi, a fungal endophyte of beachgrass.</title>
        <authorList>
            <consortium name="DOE Joint Genome Institute"/>
            <person name="David A.S."/>
            <person name="May G."/>
            <person name="Haridas S."/>
            <person name="Lim J."/>
            <person name="Wang M."/>
            <person name="Labutti K."/>
            <person name="Lipzen A."/>
            <person name="Barry K."/>
            <person name="Grigoriev I.V."/>
        </authorList>
    </citation>
    <scope>NUCLEOTIDE SEQUENCE [LARGE SCALE GENOMIC DNA]</scope>
    <source>
        <strain evidence="8">J235TASD1</strain>
    </source>
</reference>
<keyword evidence="2 6" id="KW-0812">Transmembrane</keyword>
<organism evidence="7 8">
    <name type="scientific">Microdochium bolleyi</name>
    <dbReference type="NCBI Taxonomy" id="196109"/>
    <lineage>
        <taxon>Eukaryota</taxon>
        <taxon>Fungi</taxon>
        <taxon>Dikarya</taxon>
        <taxon>Ascomycota</taxon>
        <taxon>Pezizomycotina</taxon>
        <taxon>Sordariomycetes</taxon>
        <taxon>Xylariomycetidae</taxon>
        <taxon>Xylariales</taxon>
        <taxon>Microdochiaceae</taxon>
        <taxon>Microdochium</taxon>
    </lineage>
</organism>
<feature type="compositionally biased region" description="Acidic residues" evidence="5">
    <location>
        <begin position="395"/>
        <end position="404"/>
    </location>
</feature>
<dbReference type="PANTHER" id="PTHR23507:SF13">
    <property type="entry name" value="MFS GENERAL SUBSTRATE TRANSPORTER"/>
    <property type="match status" value="1"/>
</dbReference>
<protein>
    <submittedName>
        <fullName evidence="7">Major facilitator superfamily domain-containing protein</fullName>
    </submittedName>
</protein>
<feature type="transmembrane region" description="Helical" evidence="6">
    <location>
        <begin position="209"/>
        <end position="227"/>
    </location>
</feature>
<dbReference type="AlphaFoldDB" id="A0A136J4I8"/>
<feature type="region of interest" description="Disordered" evidence="5">
    <location>
        <begin position="591"/>
        <end position="620"/>
    </location>
</feature>